<dbReference type="GO" id="GO:0003677">
    <property type="term" value="F:DNA binding"/>
    <property type="evidence" value="ECO:0007669"/>
    <property type="project" value="UniProtKB-KW"/>
</dbReference>
<evidence type="ECO:0000259" key="4">
    <source>
        <dbReference type="PROSITE" id="PS50949"/>
    </source>
</evidence>
<keyword evidence="6" id="KW-1185">Reference proteome</keyword>
<dbReference type="Proteomes" id="UP000587524">
    <property type="component" value="Unassembled WGS sequence"/>
</dbReference>
<dbReference type="SUPFAM" id="SSF48008">
    <property type="entry name" value="GntR ligand-binding domain-like"/>
    <property type="match status" value="1"/>
</dbReference>
<keyword evidence="1" id="KW-0805">Transcription regulation</keyword>
<dbReference type="InterPro" id="IPR000524">
    <property type="entry name" value="Tscrpt_reg_HTH_GntR"/>
</dbReference>
<evidence type="ECO:0000313" key="6">
    <source>
        <dbReference type="Proteomes" id="UP000587524"/>
    </source>
</evidence>
<keyword evidence="2 5" id="KW-0238">DNA-binding</keyword>
<protein>
    <submittedName>
        <fullName evidence="5">DNA-binding GntR family transcriptional regulator</fullName>
    </submittedName>
</protein>
<dbReference type="RefSeq" id="WP_182575732.1">
    <property type="nucleotide sequence ID" value="NZ_JACJHY010000037.1"/>
</dbReference>
<dbReference type="InterPro" id="IPR008920">
    <property type="entry name" value="TF_FadR/GntR_C"/>
</dbReference>
<dbReference type="PROSITE" id="PS50949">
    <property type="entry name" value="HTH_GNTR"/>
    <property type="match status" value="1"/>
</dbReference>
<dbReference type="SMART" id="SM00895">
    <property type="entry name" value="FCD"/>
    <property type="match status" value="1"/>
</dbReference>
<organism evidence="5 6">
    <name type="scientific">Aminobacter ciceronei</name>
    <dbReference type="NCBI Taxonomy" id="150723"/>
    <lineage>
        <taxon>Bacteria</taxon>
        <taxon>Pseudomonadati</taxon>
        <taxon>Pseudomonadota</taxon>
        <taxon>Alphaproteobacteria</taxon>
        <taxon>Hyphomicrobiales</taxon>
        <taxon>Phyllobacteriaceae</taxon>
        <taxon>Aminobacter</taxon>
    </lineage>
</organism>
<dbReference type="Gene3D" id="1.10.10.10">
    <property type="entry name" value="Winged helix-like DNA-binding domain superfamily/Winged helix DNA-binding domain"/>
    <property type="match status" value="1"/>
</dbReference>
<comment type="caution">
    <text evidence="5">The sequence shown here is derived from an EMBL/GenBank/DDBJ whole genome shotgun (WGS) entry which is preliminary data.</text>
</comment>
<name>A0ABR6CF49_9HYPH</name>
<accession>A0ABR6CF49</accession>
<dbReference type="Gene3D" id="1.20.120.530">
    <property type="entry name" value="GntR ligand-binding domain-like"/>
    <property type="match status" value="1"/>
</dbReference>
<evidence type="ECO:0000256" key="1">
    <source>
        <dbReference type="ARBA" id="ARBA00023015"/>
    </source>
</evidence>
<dbReference type="PANTHER" id="PTHR43537">
    <property type="entry name" value="TRANSCRIPTIONAL REGULATOR, GNTR FAMILY"/>
    <property type="match status" value="1"/>
</dbReference>
<sequence>MGSHIESLSPISLRNQAISVLRAQILIGALVAGRLYSIGEVADWLKVSPTPVREALLHLADEGLVRMVRNRGFSVREFDAHDLDELVECRLMLEVPMAGKLARGGRLKNLEELRSLAGRTEVAAEAGDMADFLASDREFHALLLSNLGNQRLVRMVGALRDQTRLYGLVHLRGSRDLLATAREHRQLLDLIEEGQVFGAKRLMRKHLLHTRGIWSVGAKSNPTLQS</sequence>
<proteinExistence type="predicted"/>
<dbReference type="PANTHER" id="PTHR43537:SF45">
    <property type="entry name" value="GNTR FAMILY REGULATORY PROTEIN"/>
    <property type="match status" value="1"/>
</dbReference>
<dbReference type="SUPFAM" id="SSF46785">
    <property type="entry name" value="Winged helix' DNA-binding domain"/>
    <property type="match status" value="1"/>
</dbReference>
<reference evidence="5 6" key="1">
    <citation type="submission" date="2020-08" db="EMBL/GenBank/DDBJ databases">
        <title>Genomic Encyclopedia of Type Strains, Phase IV (KMG-IV): sequencing the most valuable type-strain genomes for metagenomic binning, comparative biology and taxonomic classification.</title>
        <authorList>
            <person name="Goeker M."/>
        </authorList>
    </citation>
    <scope>NUCLEOTIDE SEQUENCE [LARGE SCALE GENOMIC DNA]</scope>
    <source>
        <strain evidence="5 6">DSM 17455</strain>
    </source>
</reference>
<dbReference type="InterPro" id="IPR011711">
    <property type="entry name" value="GntR_C"/>
</dbReference>
<evidence type="ECO:0000256" key="2">
    <source>
        <dbReference type="ARBA" id="ARBA00023125"/>
    </source>
</evidence>
<gene>
    <name evidence="5" type="ORF">HNQ97_005687</name>
</gene>
<dbReference type="Pfam" id="PF00392">
    <property type="entry name" value="GntR"/>
    <property type="match status" value="1"/>
</dbReference>
<dbReference type="InterPro" id="IPR036390">
    <property type="entry name" value="WH_DNA-bd_sf"/>
</dbReference>
<keyword evidence="3" id="KW-0804">Transcription</keyword>
<evidence type="ECO:0000313" key="5">
    <source>
        <dbReference type="EMBL" id="MBA9023659.1"/>
    </source>
</evidence>
<feature type="domain" description="HTH gntR-type" evidence="4">
    <location>
        <begin position="11"/>
        <end position="78"/>
    </location>
</feature>
<dbReference type="SMART" id="SM00345">
    <property type="entry name" value="HTH_GNTR"/>
    <property type="match status" value="1"/>
</dbReference>
<dbReference type="InterPro" id="IPR036388">
    <property type="entry name" value="WH-like_DNA-bd_sf"/>
</dbReference>
<dbReference type="EMBL" id="JACJHZ010000037">
    <property type="protein sequence ID" value="MBA9023659.1"/>
    <property type="molecule type" value="Genomic_DNA"/>
</dbReference>
<evidence type="ECO:0000256" key="3">
    <source>
        <dbReference type="ARBA" id="ARBA00023163"/>
    </source>
</evidence>
<dbReference type="Pfam" id="PF07729">
    <property type="entry name" value="FCD"/>
    <property type="match status" value="1"/>
</dbReference>